<evidence type="ECO:0000259" key="1">
    <source>
        <dbReference type="PROSITE" id="PS50879"/>
    </source>
</evidence>
<proteinExistence type="predicted"/>
<dbReference type="InterPro" id="IPR002156">
    <property type="entry name" value="RNaseH_domain"/>
</dbReference>
<reference evidence="3" key="1">
    <citation type="submission" date="2025-08" db="UniProtKB">
        <authorList>
            <consortium name="RefSeq"/>
        </authorList>
    </citation>
    <scope>IDENTIFICATION</scope>
</reference>
<evidence type="ECO:0000313" key="2">
    <source>
        <dbReference type="Proteomes" id="UP000322000"/>
    </source>
</evidence>
<dbReference type="OrthoDB" id="411823at2759"/>
<dbReference type="GO" id="GO:0004523">
    <property type="term" value="F:RNA-DNA hybrid ribonuclease activity"/>
    <property type="evidence" value="ECO:0007669"/>
    <property type="project" value="InterPro"/>
</dbReference>
<keyword evidence="2" id="KW-1185">Reference proteome</keyword>
<dbReference type="Pfam" id="PF00075">
    <property type="entry name" value="RNase_H"/>
    <property type="match status" value="1"/>
</dbReference>
<dbReference type="Gene3D" id="3.30.420.10">
    <property type="entry name" value="Ribonuclease H-like superfamily/Ribonuclease H"/>
    <property type="match status" value="1"/>
</dbReference>
<name>A0A7E5WYP8_TRINI</name>
<evidence type="ECO:0000313" key="3">
    <source>
        <dbReference type="RefSeq" id="XP_026745990.1"/>
    </source>
</evidence>
<dbReference type="AlphaFoldDB" id="A0A7E5WYP8"/>
<dbReference type="InterPro" id="IPR036397">
    <property type="entry name" value="RNaseH_sf"/>
</dbReference>
<feature type="domain" description="RNase H type-1" evidence="1">
    <location>
        <begin position="1"/>
        <end position="33"/>
    </location>
</feature>
<dbReference type="GeneID" id="113507325"/>
<gene>
    <name evidence="3" type="primary">LOC113507325</name>
</gene>
<dbReference type="SUPFAM" id="SSF53098">
    <property type="entry name" value="Ribonuclease H-like"/>
    <property type="match status" value="1"/>
</dbReference>
<sequence>MHTGKTVSLYWVKAHVGIIGNERADELAKQAALHIKTKPAYDRCPISFMKRQIRGDTLHEWNRRYTEGTTASGTKLFLPDIYTAQKFVKATTPDILVTQLLTGHGGFSEYLNRFKCKEKPSCVCDPDVLETVVHVISECPAHCRDRRDAEAKMGVAIDNNSLGQLIRQKDTKQVFIDYCTKIIKIVNKRNK</sequence>
<organism evidence="2 3">
    <name type="scientific">Trichoplusia ni</name>
    <name type="common">Cabbage looper</name>
    <dbReference type="NCBI Taxonomy" id="7111"/>
    <lineage>
        <taxon>Eukaryota</taxon>
        <taxon>Metazoa</taxon>
        <taxon>Ecdysozoa</taxon>
        <taxon>Arthropoda</taxon>
        <taxon>Hexapoda</taxon>
        <taxon>Insecta</taxon>
        <taxon>Pterygota</taxon>
        <taxon>Neoptera</taxon>
        <taxon>Endopterygota</taxon>
        <taxon>Lepidoptera</taxon>
        <taxon>Glossata</taxon>
        <taxon>Ditrysia</taxon>
        <taxon>Noctuoidea</taxon>
        <taxon>Noctuidae</taxon>
        <taxon>Plusiinae</taxon>
        <taxon>Trichoplusia</taxon>
    </lineage>
</organism>
<protein>
    <submittedName>
        <fullName evidence="3">Uncharacterized protein LOC113507325</fullName>
    </submittedName>
</protein>
<dbReference type="Proteomes" id="UP000322000">
    <property type="component" value="Unplaced"/>
</dbReference>
<dbReference type="InParanoid" id="A0A7E5WYP8"/>
<dbReference type="PROSITE" id="PS50879">
    <property type="entry name" value="RNASE_H_1"/>
    <property type="match status" value="1"/>
</dbReference>
<dbReference type="KEGG" id="tnl:113507325"/>
<dbReference type="RefSeq" id="XP_026745990.1">
    <property type="nucleotide sequence ID" value="XM_026890189.1"/>
</dbReference>
<dbReference type="InterPro" id="IPR012337">
    <property type="entry name" value="RNaseH-like_sf"/>
</dbReference>
<dbReference type="GO" id="GO:0003676">
    <property type="term" value="F:nucleic acid binding"/>
    <property type="evidence" value="ECO:0007669"/>
    <property type="project" value="InterPro"/>
</dbReference>
<accession>A0A7E5WYP8</accession>